<evidence type="ECO:0000256" key="4">
    <source>
        <dbReference type="PROSITE-ProRule" id="PRU00520"/>
    </source>
</evidence>
<dbReference type="Proteomes" id="UP000230922">
    <property type="component" value="Unassembled WGS sequence"/>
</dbReference>
<dbReference type="PROSITE" id="PS51160">
    <property type="entry name" value="ACYLPHOSPHATASE_3"/>
    <property type="match status" value="1"/>
</dbReference>
<evidence type="ECO:0000256" key="3">
    <source>
        <dbReference type="ARBA" id="ARBA00047645"/>
    </source>
</evidence>
<keyword evidence="4" id="KW-0378">Hydrolase</keyword>
<evidence type="ECO:0000256" key="5">
    <source>
        <dbReference type="RuleBase" id="RU004168"/>
    </source>
</evidence>
<accession>A0A2H0VBM0</accession>
<name>A0A2H0VBM0_9BACT</name>
<evidence type="ECO:0000313" key="7">
    <source>
        <dbReference type="EMBL" id="PIR96485.1"/>
    </source>
</evidence>
<dbReference type="EMBL" id="PFAK01000013">
    <property type="protein sequence ID" value="PIR96485.1"/>
    <property type="molecule type" value="Genomic_DNA"/>
</dbReference>
<dbReference type="EC" id="3.6.1.7" evidence="2 4"/>
<comment type="caution">
    <text evidence="7">The sequence shown here is derived from an EMBL/GenBank/DDBJ whole genome shotgun (WGS) entry which is preliminary data.</text>
</comment>
<dbReference type="SUPFAM" id="SSF54975">
    <property type="entry name" value="Acylphosphatase/BLUF domain-like"/>
    <property type="match status" value="1"/>
</dbReference>
<reference evidence="8" key="1">
    <citation type="submission" date="2017-09" db="EMBL/GenBank/DDBJ databases">
        <title>Depth-based differentiation of microbial function through sediment-hosted aquifers and enrichment of novel symbionts in the deep terrestrial subsurface.</title>
        <authorList>
            <person name="Probst A.J."/>
            <person name="Ladd B."/>
            <person name="Jarett J.K."/>
            <person name="Geller-Mcgrath D.E."/>
            <person name="Sieber C.M.K."/>
            <person name="Emerson J.B."/>
            <person name="Anantharaman K."/>
            <person name="Thomas B.C."/>
            <person name="Malmstrom R."/>
            <person name="Stieglmeier M."/>
            <person name="Klingl A."/>
            <person name="Woyke T."/>
            <person name="Ryan C.M."/>
            <person name="Banfield J.F."/>
        </authorList>
    </citation>
    <scope>NUCLEOTIDE SEQUENCE [LARGE SCALE GENOMIC DNA]</scope>
</reference>
<dbReference type="GO" id="GO:0003998">
    <property type="term" value="F:acylphosphatase activity"/>
    <property type="evidence" value="ECO:0007669"/>
    <property type="project" value="UniProtKB-EC"/>
</dbReference>
<dbReference type="InterPro" id="IPR020456">
    <property type="entry name" value="Acylphosphatase"/>
</dbReference>
<dbReference type="Gene3D" id="3.30.70.100">
    <property type="match status" value="1"/>
</dbReference>
<protein>
    <recommendedName>
        <fullName evidence="2 4">acylphosphatase</fullName>
        <ecNumber evidence="2 4">3.6.1.7</ecNumber>
    </recommendedName>
</protein>
<sequence>MKHMKVKIMGKVQGIGFRWSAYEKFVELGLSGKAENNRDGSVDIDVTGEEFSLNKFVEWARIGPPGARVSNLEMSAVVDKPLSDDENKPSISNS</sequence>
<dbReference type="AlphaFoldDB" id="A0A2H0VBM0"/>
<evidence type="ECO:0000256" key="1">
    <source>
        <dbReference type="ARBA" id="ARBA00005614"/>
    </source>
</evidence>
<dbReference type="Pfam" id="PF00708">
    <property type="entry name" value="Acylphosphatase"/>
    <property type="match status" value="1"/>
</dbReference>
<feature type="domain" description="Acylphosphatase-like" evidence="6">
    <location>
        <begin position="3"/>
        <end position="93"/>
    </location>
</feature>
<comment type="similarity">
    <text evidence="1 5">Belongs to the acylphosphatase family.</text>
</comment>
<proteinExistence type="inferred from homology"/>
<dbReference type="PANTHER" id="PTHR47268:SF4">
    <property type="entry name" value="ACYLPHOSPHATASE"/>
    <property type="match status" value="1"/>
</dbReference>
<comment type="catalytic activity">
    <reaction evidence="3 4">
        <text>an acyl phosphate + H2O = a carboxylate + phosphate + H(+)</text>
        <dbReference type="Rhea" id="RHEA:14965"/>
        <dbReference type="ChEBI" id="CHEBI:15377"/>
        <dbReference type="ChEBI" id="CHEBI:15378"/>
        <dbReference type="ChEBI" id="CHEBI:29067"/>
        <dbReference type="ChEBI" id="CHEBI:43474"/>
        <dbReference type="ChEBI" id="CHEBI:59918"/>
        <dbReference type="EC" id="3.6.1.7"/>
    </reaction>
</comment>
<feature type="active site" evidence="4">
    <location>
        <position position="36"/>
    </location>
</feature>
<organism evidence="7 8">
    <name type="scientific">Candidatus Doudnabacteria bacterium CG10_big_fil_rev_8_21_14_0_10_42_18</name>
    <dbReference type="NCBI Taxonomy" id="1974552"/>
    <lineage>
        <taxon>Bacteria</taxon>
        <taxon>Candidatus Doudnaibacteriota</taxon>
    </lineage>
</organism>
<feature type="active site" evidence="4">
    <location>
        <position position="18"/>
    </location>
</feature>
<evidence type="ECO:0000259" key="6">
    <source>
        <dbReference type="PROSITE" id="PS51160"/>
    </source>
</evidence>
<dbReference type="InterPro" id="IPR001792">
    <property type="entry name" value="Acylphosphatase-like_dom"/>
</dbReference>
<evidence type="ECO:0000256" key="2">
    <source>
        <dbReference type="ARBA" id="ARBA00012150"/>
    </source>
</evidence>
<dbReference type="InterPro" id="IPR036046">
    <property type="entry name" value="Acylphosphatase-like_dom_sf"/>
</dbReference>
<gene>
    <name evidence="7" type="ORF">COT92_00850</name>
</gene>
<evidence type="ECO:0000313" key="8">
    <source>
        <dbReference type="Proteomes" id="UP000230922"/>
    </source>
</evidence>
<dbReference type="PANTHER" id="PTHR47268">
    <property type="entry name" value="ACYLPHOSPHATASE"/>
    <property type="match status" value="1"/>
</dbReference>